<gene>
    <name evidence="7" type="ORF">IHE71_04620</name>
</gene>
<feature type="domain" description="CBM2" evidence="6">
    <location>
        <begin position="379"/>
        <end position="481"/>
    </location>
</feature>
<dbReference type="InterPro" id="IPR029058">
    <property type="entry name" value="AB_hydrolase_fold"/>
</dbReference>
<name>A0ABR9MUE5_9MICO</name>
<dbReference type="PANTHER" id="PTHR43037:SF5">
    <property type="entry name" value="FERULOYL ESTERASE"/>
    <property type="match status" value="1"/>
</dbReference>
<dbReference type="PROSITE" id="PS51173">
    <property type="entry name" value="CBM2"/>
    <property type="match status" value="1"/>
</dbReference>
<dbReference type="SMART" id="SM00637">
    <property type="entry name" value="CBD_II"/>
    <property type="match status" value="1"/>
</dbReference>
<dbReference type="Pfam" id="PF10503">
    <property type="entry name" value="Esterase_PHB"/>
    <property type="match status" value="1"/>
</dbReference>
<keyword evidence="3" id="KW-0326">Glycosidase</keyword>
<feature type="compositionally biased region" description="Pro residues" evidence="4">
    <location>
        <begin position="470"/>
        <end position="484"/>
    </location>
</feature>
<keyword evidence="5" id="KW-1133">Transmembrane helix</keyword>
<dbReference type="Proteomes" id="UP000625527">
    <property type="component" value="Unassembled WGS sequence"/>
</dbReference>
<dbReference type="EMBL" id="JADAQT010000055">
    <property type="protein sequence ID" value="MBE1874996.1"/>
    <property type="molecule type" value="Genomic_DNA"/>
</dbReference>
<dbReference type="InterPro" id="IPR050955">
    <property type="entry name" value="Plant_Biomass_Hydrol_Est"/>
</dbReference>
<feature type="transmembrane region" description="Helical" evidence="5">
    <location>
        <begin position="45"/>
        <end position="66"/>
    </location>
</feature>
<evidence type="ECO:0000256" key="1">
    <source>
        <dbReference type="ARBA" id="ARBA00022729"/>
    </source>
</evidence>
<reference evidence="7 8" key="1">
    <citation type="submission" date="2020-10" db="EMBL/GenBank/DDBJ databases">
        <title>Myceligenerans pegani sp. nov., an endophytic actinomycete isolated from Peganum harmala L. in Xinjiang, China.</title>
        <authorList>
            <person name="Xin L."/>
        </authorList>
    </citation>
    <scope>NUCLEOTIDE SEQUENCE [LARGE SCALE GENOMIC DNA]</scope>
    <source>
        <strain evidence="7 8">TRM65318</strain>
    </source>
</reference>
<dbReference type="Gene3D" id="2.60.40.290">
    <property type="match status" value="1"/>
</dbReference>
<feature type="region of interest" description="Disordered" evidence="4">
    <location>
        <begin position="347"/>
        <end position="384"/>
    </location>
</feature>
<dbReference type="SUPFAM" id="SSF53474">
    <property type="entry name" value="alpha/beta-Hydrolases"/>
    <property type="match status" value="2"/>
</dbReference>
<dbReference type="InterPro" id="IPR010126">
    <property type="entry name" value="Esterase_phb"/>
</dbReference>
<evidence type="ECO:0000256" key="4">
    <source>
        <dbReference type="SAM" id="MobiDB-lite"/>
    </source>
</evidence>
<keyword evidence="5" id="KW-0812">Transmembrane</keyword>
<evidence type="ECO:0000256" key="2">
    <source>
        <dbReference type="ARBA" id="ARBA00022801"/>
    </source>
</evidence>
<feature type="transmembrane region" description="Helical" evidence="5">
    <location>
        <begin position="6"/>
        <end position="24"/>
    </location>
</feature>
<dbReference type="InterPro" id="IPR008965">
    <property type="entry name" value="CBM2/CBM3_carb-bd_dom_sf"/>
</dbReference>
<accession>A0ABR9MUE5</accession>
<organism evidence="7 8">
    <name type="scientific">Myceligenerans pegani</name>
    <dbReference type="NCBI Taxonomy" id="2776917"/>
    <lineage>
        <taxon>Bacteria</taxon>
        <taxon>Bacillati</taxon>
        <taxon>Actinomycetota</taxon>
        <taxon>Actinomycetes</taxon>
        <taxon>Micrococcales</taxon>
        <taxon>Promicromonosporaceae</taxon>
        <taxon>Myceligenerans</taxon>
    </lineage>
</organism>
<evidence type="ECO:0000313" key="8">
    <source>
        <dbReference type="Proteomes" id="UP000625527"/>
    </source>
</evidence>
<keyword evidence="8" id="KW-1185">Reference proteome</keyword>
<feature type="compositionally biased region" description="Pro residues" evidence="4">
    <location>
        <begin position="357"/>
        <end position="369"/>
    </location>
</feature>
<dbReference type="RefSeq" id="WP_192861564.1">
    <property type="nucleotide sequence ID" value="NZ_JADAQT010000055.1"/>
</dbReference>
<proteinExistence type="predicted"/>
<sequence length="484" mass="50819">MDRTSVVAWDGAVGVTPVAGVFRAPRRAPMNSHTHAASRRLLRPLAGALAATLALTLGVLWIGAALRPASAASLERVTDFGPNPSGLNMYVYVPDDVDPDPALLVAVHYCTGSAPAYFAGAAQEFVRAADEQGFVIVFPEATRDGHCFDVYSPDALTRDGGSDPVAIRSMIDHAVAEYGVDTSRIYATGVSSGAMMTNVLLALYPDVFAAGAAFSGVPATCFATGSADNTWNSTCSNGQDIRTAQEWGDAARGMYPGYNGPYPRFQTWHGTQDTVLAYPNFGEQIKQWTDLHGLAQGSGVVDQPQPDWTRTTYGDAAAPAFQSISLQGYSHDLYRTGMAQYAMDFFGGLDGGGGEPTPDPTPTPTPTPSDDPTDDPTYPEPPSGTCAAAMTIVNAWQGGYQAEVTVTATNDHLDDWLTRFMLSGSSISQLWNGDLRGTTGTVGVGNVAWNGHLTSGASTTYGFIGSGTAPAPPPPVECSPQSVP</sequence>
<keyword evidence="2" id="KW-0378">Hydrolase</keyword>
<dbReference type="Pfam" id="PF00553">
    <property type="entry name" value="CBM_2"/>
    <property type="match status" value="1"/>
</dbReference>
<dbReference type="InterPro" id="IPR001919">
    <property type="entry name" value="CBD2"/>
</dbReference>
<comment type="caution">
    <text evidence="7">The sequence shown here is derived from an EMBL/GenBank/DDBJ whole genome shotgun (WGS) entry which is preliminary data.</text>
</comment>
<evidence type="ECO:0000313" key="7">
    <source>
        <dbReference type="EMBL" id="MBE1874996.1"/>
    </source>
</evidence>
<keyword evidence="1" id="KW-0732">Signal</keyword>
<evidence type="ECO:0000256" key="5">
    <source>
        <dbReference type="SAM" id="Phobius"/>
    </source>
</evidence>
<dbReference type="SUPFAM" id="SSF49384">
    <property type="entry name" value="Carbohydrate-binding domain"/>
    <property type="match status" value="1"/>
</dbReference>
<protein>
    <submittedName>
        <fullName evidence="7">PHB depolymerase family esterase</fullName>
    </submittedName>
</protein>
<dbReference type="InterPro" id="IPR012291">
    <property type="entry name" value="CBM2_carb-bd_dom_sf"/>
</dbReference>
<evidence type="ECO:0000259" key="6">
    <source>
        <dbReference type="PROSITE" id="PS51173"/>
    </source>
</evidence>
<keyword evidence="5" id="KW-0472">Membrane</keyword>
<dbReference type="Gene3D" id="3.40.50.1820">
    <property type="entry name" value="alpha/beta hydrolase"/>
    <property type="match status" value="1"/>
</dbReference>
<evidence type="ECO:0000256" key="3">
    <source>
        <dbReference type="ARBA" id="ARBA00023295"/>
    </source>
</evidence>
<dbReference type="PANTHER" id="PTHR43037">
    <property type="entry name" value="UNNAMED PRODUCT-RELATED"/>
    <property type="match status" value="1"/>
</dbReference>
<dbReference type="NCBIfam" id="TIGR01840">
    <property type="entry name" value="esterase_phb"/>
    <property type="match status" value="1"/>
</dbReference>
<feature type="region of interest" description="Disordered" evidence="4">
    <location>
        <begin position="465"/>
        <end position="484"/>
    </location>
</feature>